<dbReference type="InterPro" id="IPR036638">
    <property type="entry name" value="HLH_DNA-bd_sf"/>
</dbReference>
<sequence>MADHQEMIHAAAAPVMYSGGGAAAGGATTTTGSHGGGGGDWWSAAVSSCSAPAPETMQGFGGWSAAVVAVDGGGNTSRSAAGNTASSESPGSLATGSSITFQEPAGGVADPAAIAVHAQTVAGGGGGGWNQQPFLDGSGFHGYMSSSRNDHHTNHHHHQINTPSLMSNSSSNNGVMLQEHQHDQNYQFLSNLGFELLSSPTSPYGGGGGFRSSLLRSLTEPAAAAKPNDSPGFQQYHHHQPAMNLQPPAAAAGREPLQFTNSTAAPFWNPSSGFTVAAEGTALGGAGASPAQPTPASLAAKRALEGVGDSSSIITKKAKADSTPLKKSRTGTPSPLPTTFKAWDRVTALQQLVSPFGKTDTASVLHETIEYIKFLHDQVGALSAPYLKNRQQVPHLKNSTGVDNDGGGGGEATAASKRDLTGRGLCLVPISSTFAVASETPVDFWTPFGAAFR</sequence>
<dbReference type="AlphaFoldDB" id="A0A0E0I7U5"/>
<keyword evidence="4" id="KW-0804">Transcription</keyword>
<evidence type="ECO:0000256" key="1">
    <source>
        <dbReference type="ARBA" id="ARBA00004123"/>
    </source>
</evidence>
<dbReference type="EnsemblPlants" id="ONIVA08G04680.1">
    <property type="protein sequence ID" value="ONIVA08G04680.1"/>
    <property type="gene ID" value="ONIVA08G04680"/>
</dbReference>
<dbReference type="Gramene" id="ONIVA08G04680.1">
    <property type="protein sequence ID" value="ONIVA08G04680.1"/>
    <property type="gene ID" value="ONIVA08G04680"/>
</dbReference>
<comment type="similarity">
    <text evidence="2">Belongs to the bHLH protein family.</text>
</comment>
<evidence type="ECO:0000256" key="3">
    <source>
        <dbReference type="ARBA" id="ARBA00023015"/>
    </source>
</evidence>
<evidence type="ECO:0000256" key="4">
    <source>
        <dbReference type="ARBA" id="ARBA00023163"/>
    </source>
</evidence>
<dbReference type="OMA" id="HDQNYQF"/>
<evidence type="ECO:0000313" key="8">
    <source>
        <dbReference type="EnsemblPlants" id="ONIVA08G04680.1"/>
    </source>
</evidence>
<reference evidence="8" key="2">
    <citation type="submission" date="2018-04" db="EMBL/GenBank/DDBJ databases">
        <title>OnivRS2 (Oryza nivara Reference Sequence Version 2).</title>
        <authorList>
            <person name="Zhang J."/>
            <person name="Kudrna D."/>
            <person name="Lee S."/>
            <person name="Talag J."/>
            <person name="Rajasekar S."/>
            <person name="Welchert J."/>
            <person name="Hsing Y.-I."/>
            <person name="Wing R.A."/>
        </authorList>
    </citation>
    <scope>NUCLEOTIDE SEQUENCE [LARGE SCALE GENOMIC DNA]</scope>
    <source>
        <strain evidence="8">SL10</strain>
    </source>
</reference>
<dbReference type="Proteomes" id="UP000006591">
    <property type="component" value="Chromosome 8"/>
</dbReference>
<accession>A0A0E0I7U5</accession>
<dbReference type="InterPro" id="IPR045239">
    <property type="entry name" value="bHLH95_bHLH"/>
</dbReference>
<feature type="region of interest" description="Disordered" evidence="6">
    <location>
        <begin position="396"/>
        <end position="415"/>
    </location>
</feature>
<name>A0A0E0I7U5_ORYNI</name>
<dbReference type="GO" id="GO:0046983">
    <property type="term" value="F:protein dimerization activity"/>
    <property type="evidence" value="ECO:0007669"/>
    <property type="project" value="InterPro"/>
</dbReference>
<feature type="region of interest" description="Disordered" evidence="6">
    <location>
        <begin position="140"/>
        <end position="173"/>
    </location>
</feature>
<dbReference type="GO" id="GO:0000981">
    <property type="term" value="F:DNA-binding transcription factor activity, RNA polymerase II-specific"/>
    <property type="evidence" value="ECO:0007669"/>
    <property type="project" value="TreeGrafter"/>
</dbReference>
<dbReference type="STRING" id="4536.A0A0E0I7U5"/>
<dbReference type="CDD" id="cd11393">
    <property type="entry name" value="bHLH_AtbHLH_like"/>
    <property type="match status" value="1"/>
</dbReference>
<dbReference type="PANTHER" id="PTHR16223:SF238">
    <property type="entry name" value="TRANSCRIPTION FACTOR BHLH114"/>
    <property type="match status" value="1"/>
</dbReference>
<dbReference type="HOGENOM" id="CLU_041735_0_0_1"/>
<organism evidence="8">
    <name type="scientific">Oryza nivara</name>
    <name type="common">Indian wild rice</name>
    <name type="synonym">Oryza sativa f. spontanea</name>
    <dbReference type="NCBI Taxonomy" id="4536"/>
    <lineage>
        <taxon>Eukaryota</taxon>
        <taxon>Viridiplantae</taxon>
        <taxon>Streptophyta</taxon>
        <taxon>Embryophyta</taxon>
        <taxon>Tracheophyta</taxon>
        <taxon>Spermatophyta</taxon>
        <taxon>Magnoliopsida</taxon>
        <taxon>Liliopsida</taxon>
        <taxon>Poales</taxon>
        <taxon>Poaceae</taxon>
        <taxon>BOP clade</taxon>
        <taxon>Oryzoideae</taxon>
        <taxon>Oryzeae</taxon>
        <taxon>Oryzinae</taxon>
        <taxon>Oryza</taxon>
    </lineage>
</organism>
<dbReference type="InterPro" id="IPR011598">
    <property type="entry name" value="bHLH_dom"/>
</dbReference>
<keyword evidence="3" id="KW-0805">Transcription regulation</keyword>
<dbReference type="InterPro" id="IPR045843">
    <property type="entry name" value="IND-like"/>
</dbReference>
<evidence type="ECO:0000256" key="5">
    <source>
        <dbReference type="ARBA" id="ARBA00023242"/>
    </source>
</evidence>
<feature type="compositionally biased region" description="Polar residues" evidence="6">
    <location>
        <begin position="76"/>
        <end position="101"/>
    </location>
</feature>
<keyword evidence="9" id="KW-1185">Reference proteome</keyword>
<feature type="domain" description="BHLH" evidence="7">
    <location>
        <begin position="326"/>
        <end position="375"/>
    </location>
</feature>
<feature type="compositionally biased region" description="Polar residues" evidence="6">
    <location>
        <begin position="160"/>
        <end position="173"/>
    </location>
</feature>
<dbReference type="PROSITE" id="PS50888">
    <property type="entry name" value="BHLH"/>
    <property type="match status" value="1"/>
</dbReference>
<proteinExistence type="inferred from homology"/>
<feature type="region of interest" description="Disordered" evidence="6">
    <location>
        <begin position="220"/>
        <end position="239"/>
    </location>
</feature>
<protein>
    <recommendedName>
        <fullName evidence="7">BHLH domain-containing protein</fullName>
    </recommendedName>
</protein>
<evidence type="ECO:0000313" key="9">
    <source>
        <dbReference type="Proteomes" id="UP000006591"/>
    </source>
</evidence>
<evidence type="ECO:0000259" key="7">
    <source>
        <dbReference type="PROSITE" id="PS50888"/>
    </source>
</evidence>
<dbReference type="GO" id="GO:0005634">
    <property type="term" value="C:nucleus"/>
    <property type="evidence" value="ECO:0007669"/>
    <property type="project" value="UniProtKB-SubCell"/>
</dbReference>
<dbReference type="SUPFAM" id="SSF47459">
    <property type="entry name" value="HLH, helix-loop-helix DNA-binding domain"/>
    <property type="match status" value="1"/>
</dbReference>
<reference evidence="8" key="1">
    <citation type="submission" date="2015-04" db="UniProtKB">
        <authorList>
            <consortium name="EnsemblPlants"/>
        </authorList>
    </citation>
    <scope>IDENTIFICATION</scope>
    <source>
        <strain evidence="8">SL10</strain>
    </source>
</reference>
<feature type="region of interest" description="Disordered" evidence="6">
    <location>
        <begin position="318"/>
        <end position="338"/>
    </location>
</feature>
<feature type="region of interest" description="Disordered" evidence="6">
    <location>
        <begin position="75"/>
        <end position="104"/>
    </location>
</feature>
<dbReference type="PANTHER" id="PTHR16223">
    <property type="entry name" value="TRANSCRIPTION FACTOR BHLH83-RELATED"/>
    <property type="match status" value="1"/>
</dbReference>
<dbReference type="GO" id="GO:0000978">
    <property type="term" value="F:RNA polymerase II cis-regulatory region sequence-specific DNA binding"/>
    <property type="evidence" value="ECO:0007669"/>
    <property type="project" value="TreeGrafter"/>
</dbReference>
<evidence type="ECO:0000256" key="2">
    <source>
        <dbReference type="ARBA" id="ARBA00005510"/>
    </source>
</evidence>
<keyword evidence="5" id="KW-0539">Nucleus</keyword>
<evidence type="ECO:0000256" key="6">
    <source>
        <dbReference type="SAM" id="MobiDB-lite"/>
    </source>
</evidence>
<comment type="subcellular location">
    <subcellularLocation>
        <location evidence="1">Nucleus</location>
    </subcellularLocation>
</comment>
<dbReference type="eggNOG" id="ENOG502QRNH">
    <property type="taxonomic scope" value="Eukaryota"/>
</dbReference>